<evidence type="ECO:0000256" key="1">
    <source>
        <dbReference type="SAM" id="Phobius"/>
    </source>
</evidence>
<proteinExistence type="predicted"/>
<gene>
    <name evidence="2" type="ORF">METZ01_LOCUS269765</name>
</gene>
<reference evidence="2" key="1">
    <citation type="submission" date="2018-05" db="EMBL/GenBank/DDBJ databases">
        <authorList>
            <person name="Lanie J.A."/>
            <person name="Ng W.-L."/>
            <person name="Kazmierczak K.M."/>
            <person name="Andrzejewski T.M."/>
            <person name="Davidsen T.M."/>
            <person name="Wayne K.J."/>
            <person name="Tettelin H."/>
            <person name="Glass J.I."/>
            <person name="Rusch D."/>
            <person name="Podicherti R."/>
            <person name="Tsui H.-C.T."/>
            <person name="Winkler M.E."/>
        </authorList>
    </citation>
    <scope>NUCLEOTIDE SEQUENCE</scope>
</reference>
<dbReference type="EMBL" id="UINC01077104">
    <property type="protein sequence ID" value="SVC16911.1"/>
    <property type="molecule type" value="Genomic_DNA"/>
</dbReference>
<feature type="transmembrane region" description="Helical" evidence="1">
    <location>
        <begin position="21"/>
        <end position="41"/>
    </location>
</feature>
<evidence type="ECO:0000313" key="2">
    <source>
        <dbReference type="EMBL" id="SVC16911.1"/>
    </source>
</evidence>
<feature type="transmembrane region" description="Helical" evidence="1">
    <location>
        <begin position="103"/>
        <end position="123"/>
    </location>
</feature>
<keyword evidence="1" id="KW-1133">Transmembrane helix</keyword>
<keyword evidence="1" id="KW-0472">Membrane</keyword>
<sequence>MIYDRLQILLAPPIRVRQATINALTIVVTGAVILPLFTPVIGHHPIEALPDHGHIYTRGVPIEHVHSRESGRHRDNSDATTDSKGIIYLPPNADTTGGNSFNVIPTALALSLIIIVPPSLVYLKSILDTFPTIFIPRVETPPPQSAL</sequence>
<dbReference type="AlphaFoldDB" id="A0A382K2L2"/>
<name>A0A382K2L2_9ZZZZ</name>
<protein>
    <submittedName>
        <fullName evidence="2">Uncharacterized protein</fullName>
    </submittedName>
</protein>
<keyword evidence="1" id="KW-0812">Transmembrane</keyword>
<organism evidence="2">
    <name type="scientific">marine metagenome</name>
    <dbReference type="NCBI Taxonomy" id="408172"/>
    <lineage>
        <taxon>unclassified sequences</taxon>
        <taxon>metagenomes</taxon>
        <taxon>ecological metagenomes</taxon>
    </lineage>
</organism>
<accession>A0A382K2L2</accession>